<dbReference type="EMBL" id="JADOES010000005">
    <property type="protein sequence ID" value="MBT9314649.1"/>
    <property type="molecule type" value="Genomic_DNA"/>
</dbReference>
<accession>A0A947GGZ1</accession>
<comment type="caution">
    <text evidence="3">The sequence shown here is derived from an EMBL/GenBank/DDBJ whole genome shotgun (WGS) entry which is preliminary data.</text>
</comment>
<reference evidence="3" key="1">
    <citation type="submission" date="2020-11" db="EMBL/GenBank/DDBJ databases">
        <authorList>
            <person name="Konstantinou D."/>
            <person name="Gkelis S."/>
            <person name="Popin R."/>
            <person name="Fewer D."/>
            <person name="Sivonen K."/>
        </authorList>
    </citation>
    <scope>NUCLEOTIDE SEQUENCE</scope>
    <source>
        <strain evidence="3">TAU-MAC 1115</strain>
    </source>
</reference>
<protein>
    <submittedName>
        <fullName evidence="3">GNAT family N-acetyltransferase</fullName>
    </submittedName>
</protein>
<organism evidence="3 4">
    <name type="scientific">Leptothoe spongobia TAU-MAC 1115</name>
    <dbReference type="NCBI Taxonomy" id="1967444"/>
    <lineage>
        <taxon>Bacteria</taxon>
        <taxon>Bacillati</taxon>
        <taxon>Cyanobacteriota</taxon>
        <taxon>Cyanophyceae</taxon>
        <taxon>Nodosilineales</taxon>
        <taxon>Cymatolegaceae</taxon>
        <taxon>Leptothoe</taxon>
        <taxon>Leptothoe spongobia</taxon>
    </lineage>
</organism>
<feature type="transmembrane region" description="Helical" evidence="1">
    <location>
        <begin position="370"/>
        <end position="388"/>
    </location>
</feature>
<feature type="transmembrane region" description="Helical" evidence="1">
    <location>
        <begin position="234"/>
        <end position="257"/>
    </location>
</feature>
<keyword evidence="1" id="KW-1133">Transmembrane helix</keyword>
<evidence type="ECO:0000313" key="4">
    <source>
        <dbReference type="Proteomes" id="UP000717364"/>
    </source>
</evidence>
<feature type="transmembrane region" description="Helical" evidence="1">
    <location>
        <begin position="438"/>
        <end position="455"/>
    </location>
</feature>
<evidence type="ECO:0000259" key="2">
    <source>
        <dbReference type="Pfam" id="PF00583"/>
    </source>
</evidence>
<dbReference type="RefSeq" id="WP_215607718.1">
    <property type="nucleotide sequence ID" value="NZ_JADOES010000005.1"/>
</dbReference>
<feature type="transmembrane region" description="Helical" evidence="1">
    <location>
        <begin position="467"/>
        <end position="490"/>
    </location>
</feature>
<feature type="transmembrane region" description="Helical" evidence="1">
    <location>
        <begin position="264"/>
        <end position="282"/>
    </location>
</feature>
<feature type="transmembrane region" description="Helical" evidence="1">
    <location>
        <begin position="510"/>
        <end position="531"/>
    </location>
</feature>
<dbReference type="InterPro" id="IPR000182">
    <property type="entry name" value="GNAT_dom"/>
</dbReference>
<evidence type="ECO:0000256" key="1">
    <source>
        <dbReference type="SAM" id="Phobius"/>
    </source>
</evidence>
<keyword evidence="1" id="KW-0812">Transmembrane</keyword>
<dbReference type="Gene3D" id="3.40.630.30">
    <property type="match status" value="1"/>
</dbReference>
<gene>
    <name evidence="3" type="ORF">IXB50_04350</name>
</gene>
<sequence length="677" mass="77653">MLLRSKLERLITLLGITGFIVAILFSQRVFPSAAIDLNVPRQTIYQTAQTYLKTQNQNDFSQYQSIQRFSEDWMASIYLQQTLGIADTNRLIKDEKLPIYYWGLRWFQPSQQEEFYVSVSTTGDVIGYHHTVPETAPGAQLTIESAQTIAETYLRNEQGWNLTDWDSLDNSTAQRPNRTDHTFQWKRKDWSLDGSELRMSVTVQGDEIGSYGYWLKIPEAFAREYRETRNLARFFYVNTSSILRNGSLCVACLFYLIAIARGQINWRSGLIPAFIVLAVSLLSQWNTLPLAKNYYSTTENYYLFWIQAGFDSLFNAVVRAIPIYFLWIGGQQLAKRVWPQQDMILPRHPNRIATFTQSYWRGLMLAGIRMAYMVVFYFIATHVLHAWSPMKVDYSNLFSTPIPFMSSLRGGILPAIGEELEARLIGIGILLLLFRHRWLALIIPGGIWAFAHLGYVSEPFYLRGIELWVPAIFLYGLFFLRFGLLTTMVGHCTYNSLLGAMLLLKAQDTYLVFSGILVIAILLLPLVPGLWHQGQRPKEWHDALHKERLQPVPATAEDYEQICSLPLGKVTLPKQSDNNWFPSDYEIICLKSSDSIEGVSIAKLESSTTAVIQTVYVKPKYRRCYYGSQLIDVLVARLKQRGVMQVSAIAKTASPQEKRFWANQNWKIVHNVLQARG</sequence>
<evidence type="ECO:0000313" key="3">
    <source>
        <dbReference type="EMBL" id="MBT9314649.1"/>
    </source>
</evidence>
<dbReference type="InterPro" id="IPR016181">
    <property type="entry name" value="Acyl_CoA_acyltransferase"/>
</dbReference>
<dbReference type="SUPFAM" id="SSF55729">
    <property type="entry name" value="Acyl-CoA N-acyltransferases (Nat)"/>
    <property type="match status" value="1"/>
</dbReference>
<dbReference type="Pfam" id="PF00583">
    <property type="entry name" value="Acetyltransf_1"/>
    <property type="match status" value="1"/>
</dbReference>
<keyword evidence="1" id="KW-0472">Membrane</keyword>
<feature type="transmembrane region" description="Helical" evidence="1">
    <location>
        <begin position="302"/>
        <end position="327"/>
    </location>
</feature>
<name>A0A947GGZ1_9CYAN</name>
<dbReference type="AlphaFoldDB" id="A0A947GGZ1"/>
<dbReference type="Proteomes" id="UP000717364">
    <property type="component" value="Unassembled WGS sequence"/>
</dbReference>
<dbReference type="CDD" id="cd04301">
    <property type="entry name" value="NAT_SF"/>
    <property type="match status" value="1"/>
</dbReference>
<keyword evidence="4" id="KW-1185">Reference proteome</keyword>
<reference evidence="3" key="2">
    <citation type="journal article" date="2021" name="Mar. Drugs">
        <title>Genome Reduction and Secondary Metabolism of the Marine Sponge-Associated Cyanobacterium Leptothoe.</title>
        <authorList>
            <person name="Konstantinou D."/>
            <person name="Popin R.V."/>
            <person name="Fewer D.P."/>
            <person name="Sivonen K."/>
            <person name="Gkelis S."/>
        </authorList>
    </citation>
    <scope>NUCLEOTIDE SEQUENCE</scope>
    <source>
        <strain evidence="3">TAU-MAC 1115</strain>
    </source>
</reference>
<feature type="domain" description="N-acetyltransferase" evidence="2">
    <location>
        <begin position="591"/>
        <end position="648"/>
    </location>
</feature>
<dbReference type="GO" id="GO:0016747">
    <property type="term" value="F:acyltransferase activity, transferring groups other than amino-acyl groups"/>
    <property type="evidence" value="ECO:0007669"/>
    <property type="project" value="InterPro"/>
</dbReference>
<proteinExistence type="predicted"/>